<keyword evidence="6" id="KW-0472">Membrane</keyword>
<dbReference type="Gene3D" id="2.60.40.10">
    <property type="entry name" value="Immunoglobulins"/>
    <property type="match status" value="3"/>
</dbReference>
<comment type="caution">
    <text evidence="9">The sequence shown here is derived from an EMBL/GenBank/DDBJ whole genome shotgun (WGS) entry which is preliminary data.</text>
</comment>
<evidence type="ECO:0000256" key="2">
    <source>
        <dbReference type="ARBA" id="ARBA00004442"/>
    </source>
</evidence>
<dbReference type="RefSeq" id="WP_346756153.1">
    <property type="nucleotide sequence ID" value="NZ_JAUJEB010000001.1"/>
</dbReference>
<organism evidence="9 10">
    <name type="scientific">Agaribacillus aureus</name>
    <dbReference type="NCBI Taxonomy" id="3051825"/>
    <lineage>
        <taxon>Bacteria</taxon>
        <taxon>Pseudomonadati</taxon>
        <taxon>Bacteroidota</taxon>
        <taxon>Cytophagia</taxon>
        <taxon>Cytophagales</taxon>
        <taxon>Splendidivirgaceae</taxon>
        <taxon>Agaribacillus</taxon>
    </lineage>
</organism>
<dbReference type="Proteomes" id="UP001172083">
    <property type="component" value="Unassembled WGS sequence"/>
</dbReference>
<dbReference type="InterPro" id="IPR013783">
    <property type="entry name" value="Ig-like_fold"/>
</dbReference>
<dbReference type="Pfam" id="PF02415">
    <property type="entry name" value="Chlam_PMP"/>
    <property type="match status" value="2"/>
</dbReference>
<dbReference type="SUPFAM" id="SSF51126">
    <property type="entry name" value="Pectin lyase-like"/>
    <property type="match status" value="3"/>
</dbReference>
<evidence type="ECO:0000256" key="6">
    <source>
        <dbReference type="ARBA" id="ARBA00023136"/>
    </source>
</evidence>
<dbReference type="Pfam" id="PF00028">
    <property type="entry name" value="Cadherin"/>
    <property type="match status" value="1"/>
</dbReference>
<dbReference type="InterPro" id="IPR059226">
    <property type="entry name" value="Choice_anch_Q_dom"/>
</dbReference>
<dbReference type="SMART" id="SM00710">
    <property type="entry name" value="PbH1"/>
    <property type="match status" value="12"/>
</dbReference>
<feature type="domain" description="Cadherin" evidence="8">
    <location>
        <begin position="1154"/>
        <end position="1246"/>
    </location>
</feature>
<dbReference type="EMBL" id="JAUJEB010000001">
    <property type="protein sequence ID" value="MDN5210813.1"/>
    <property type="molecule type" value="Genomic_DNA"/>
</dbReference>
<accession>A0ABT8L3J8</accession>
<name>A0ABT8L3J8_9BACT</name>
<dbReference type="InterPro" id="IPR015919">
    <property type="entry name" value="Cadherin-like_sf"/>
</dbReference>
<evidence type="ECO:0000256" key="1">
    <source>
        <dbReference type="ARBA" id="ARBA00004196"/>
    </source>
</evidence>
<dbReference type="Pfam" id="PF05345">
    <property type="entry name" value="He_PIG"/>
    <property type="match status" value="3"/>
</dbReference>
<sequence length="1729" mass="185247">MYRTLLFLVILLGSSNSLKAQIFVRQLANGTNDGSSWQNAFTDLQDALTIATEGDEIWIAKGIYTPVVCNGACDNDDRNVSFEIGEGIKLYGGFEGNENSLDQRDWEANKSILSGDIGIGGDDADNSFTLITMSNVTENTIIDGITITNANDNGSFSLKAGGIYILADANDNASPRIENCSIVNNFGERTGGIKITTANNASIRPQFKNNRFENNRTASSALGSGGAVNVNVGQGTELDVSFLNCSFIANVAGSNGGAISINVTSIFSDVGTDNLLAVIDSCHFENNQVVSTFERGAAIYIRGLGIGSMQSLIRNSTFIGNQSSEDGGAIAIEGGKDNFSLTSKIFNNHFLENTAGKNGGALMLQSFFNDEFNVQIANNIFNSNQAQSFGGAIFSNSSDNQEGSKNVDVINNTFSNNIGAQAGLAIYNSQFNGFNEMDVVNNIFAENANNGDDVIGNNGGTVTMGNNLIKAGLPANITDNGNNIFTDPEFFNIDLGDFHLRTSSPAINSGDNNSVLDDAPFDFDGNLRIRHETVDMGAYETGAIFVDQNATGNNNGLSWQDAFVDLQSALAATKYNKEIWVAQGTYFPTTCQDDCTEEERAISFHVPDSVRLFGGFNATENEREQRNWEQNSTILSGDIGIENDSTDNTYSVIMMQNSTPGTTIDGFIIEKGHADASGIDAIGSSSGGGINVEMLGSLSAEVHVHLSNLIIRNNFGGGGGGIRMTITTGVLSPQFNNILFENNSSSLLNVTSFGGAVMLSSNSFTAFNPVFLNCVFKENRCGNDGGALATLLGNNTGNATSPSLRIDSCVFENNVVTGVNSRGGAIYSRIIGNITTQSIISNTLFENNKAEGHGGAVFDRASFAPALASNLYINCTFNNNQTDQDGGAMYIRGSQEATNDSRIINSIFNNNKAQLRGGATFNQGSINGDGNNLGVCIPQIINNTFFNNIAETEGNSLFNEFASPVIGNNIIWGGNDQIGNNNATPSLLNNIVEGGYSGTGNQVNTTDEDPQFVNTDATDFSVSPCSPAINAGDNDIIQQTNTELDFNGNERVFDEIVDIGAIEWNGVPARLDSIGFSVTHPSFESACDGQIEAEPFRGTPDYSFLWSTGEAAASIDALCEGTYILTVTDALGCQFTDSVELIAIPNTLPEITSDSIVTATEDQPYVYAITALDPDTGDALTIVAENLPDWLELIDHGDGTATLSGIPENEDVGLYNITIVVNDSRGGTDEQKFDLEVINVNDPPEFTSIPDTIALVGTEYIYTIESLDIDENDILSITMPFVPSWLSFEDLGDGTAILSGTAQLEDVGSYAISLIVTDLSGANDLQFFNLVVTSDNNTPEFTSIPITSAIVGETYSYEISATDADGHTLDFSMPFVPGWLSFTDNGNGTALLEGIPQSGDIGNYTIQILVEDELGAATTQDFEIIVSDPTVVNAPPQIIPVNLETQEDQALIITLDNFKDGFADNENNPISKIYIETLPTNGILTLNGNQLFQGTAIDALVAFELIYIPNDDFNGTDQWLWNADDGELKAADETSLTVVVNPVNDAPTDLNIDNQTIAEDALVGDLVGTLTTQDVDLDDVHTYFHSSAGNDNASFFNIENDQLVLARPLDFDLQATYEIQITVEDSAGASFTATFTIAVEPVENDLVTNAITPNGDGKNDEWLIPEIENCNSCKVEIYNRWGQMVYSSIGYNIPWDGHFNQKTLPTGTYYYLIDFNGEKTKTGTVSILK</sequence>
<gene>
    <name evidence="9" type="ORF">QQ020_02100</name>
</gene>
<dbReference type="InterPro" id="IPR012334">
    <property type="entry name" value="Pectin_lyas_fold"/>
</dbReference>
<dbReference type="InterPro" id="IPR026341">
    <property type="entry name" value="T9SS_type_B"/>
</dbReference>
<dbReference type="InterPro" id="IPR006644">
    <property type="entry name" value="Cadg"/>
</dbReference>
<protein>
    <submittedName>
        <fullName evidence="9">Gliding motility-associated C-terminal domain-containing protein</fullName>
    </submittedName>
</protein>
<dbReference type="PANTHER" id="PTHR11319:SF35">
    <property type="entry name" value="OUTER MEMBRANE PROTEIN PMPC-RELATED"/>
    <property type="match status" value="1"/>
</dbReference>
<evidence type="ECO:0000256" key="7">
    <source>
        <dbReference type="ARBA" id="ARBA00023237"/>
    </source>
</evidence>
<dbReference type="PANTHER" id="PTHR11319">
    <property type="entry name" value="G PROTEIN-COUPLED RECEPTOR-RELATED"/>
    <property type="match status" value="1"/>
</dbReference>
<dbReference type="SUPFAM" id="SSF49313">
    <property type="entry name" value="Cadherin-like"/>
    <property type="match status" value="4"/>
</dbReference>
<dbReference type="CDD" id="cd11304">
    <property type="entry name" value="Cadherin_repeat"/>
    <property type="match status" value="1"/>
</dbReference>
<comment type="subcellular location">
    <subcellularLocation>
        <location evidence="1">Cell envelope</location>
    </subcellularLocation>
    <subcellularLocation>
        <location evidence="2">Cell outer membrane</location>
    </subcellularLocation>
    <subcellularLocation>
        <location evidence="3">Secreted</location>
    </subcellularLocation>
</comment>
<dbReference type="InterPro" id="IPR002126">
    <property type="entry name" value="Cadherin-like_dom"/>
</dbReference>
<proteinExistence type="predicted"/>
<dbReference type="InterPro" id="IPR011050">
    <property type="entry name" value="Pectin_lyase_fold/virulence"/>
</dbReference>
<dbReference type="Gene3D" id="2.60.40.60">
    <property type="entry name" value="Cadherins"/>
    <property type="match status" value="1"/>
</dbReference>
<dbReference type="SMART" id="SM00736">
    <property type="entry name" value="CADG"/>
    <property type="match status" value="3"/>
</dbReference>
<evidence type="ECO:0000313" key="9">
    <source>
        <dbReference type="EMBL" id="MDN5210813.1"/>
    </source>
</evidence>
<keyword evidence="5" id="KW-0732">Signal</keyword>
<keyword evidence="10" id="KW-1185">Reference proteome</keyword>
<dbReference type="NCBIfam" id="TIGR04131">
    <property type="entry name" value="Bac_Flav_CTERM"/>
    <property type="match status" value="1"/>
</dbReference>
<keyword evidence="7" id="KW-0998">Cell outer membrane</keyword>
<dbReference type="PROSITE" id="PS50268">
    <property type="entry name" value="CADHERIN_2"/>
    <property type="match status" value="2"/>
</dbReference>
<dbReference type="Pfam" id="PF13585">
    <property type="entry name" value="CHU_C"/>
    <property type="match status" value="1"/>
</dbReference>
<evidence type="ECO:0000256" key="3">
    <source>
        <dbReference type="ARBA" id="ARBA00004613"/>
    </source>
</evidence>
<evidence type="ECO:0000313" key="10">
    <source>
        <dbReference type="Proteomes" id="UP001172083"/>
    </source>
</evidence>
<reference evidence="9" key="1">
    <citation type="submission" date="2023-06" db="EMBL/GenBank/DDBJ databases">
        <title>Genomic of Agaribacillus aureum.</title>
        <authorList>
            <person name="Wang G."/>
        </authorList>
    </citation>
    <scope>NUCLEOTIDE SEQUENCE</scope>
    <source>
        <strain evidence="9">BMA12</strain>
    </source>
</reference>
<evidence type="ECO:0000256" key="4">
    <source>
        <dbReference type="ARBA" id="ARBA00022525"/>
    </source>
</evidence>
<dbReference type="Gene3D" id="2.160.20.10">
    <property type="entry name" value="Single-stranded right-handed beta-helix, Pectin lyase-like"/>
    <property type="match status" value="2"/>
</dbReference>
<dbReference type="NCBIfam" id="NF041518">
    <property type="entry name" value="choice_anch_Q"/>
    <property type="match status" value="2"/>
</dbReference>
<dbReference type="InterPro" id="IPR003368">
    <property type="entry name" value="POMP_repeat"/>
</dbReference>
<dbReference type="InterPro" id="IPR006626">
    <property type="entry name" value="PbH1"/>
</dbReference>
<keyword evidence="4" id="KW-0964">Secreted</keyword>
<evidence type="ECO:0000256" key="5">
    <source>
        <dbReference type="ARBA" id="ARBA00022729"/>
    </source>
</evidence>
<feature type="domain" description="Cadherin" evidence="8">
    <location>
        <begin position="1556"/>
        <end position="1655"/>
    </location>
</feature>
<evidence type="ECO:0000259" key="8">
    <source>
        <dbReference type="PROSITE" id="PS50268"/>
    </source>
</evidence>